<dbReference type="Gene3D" id="3.40.1230.10">
    <property type="entry name" value="MTH938-like"/>
    <property type="match status" value="1"/>
</dbReference>
<dbReference type="CDD" id="cd05125">
    <property type="entry name" value="Mth938_2P1-like"/>
    <property type="match status" value="1"/>
</dbReference>
<dbReference type="Pfam" id="PF04430">
    <property type="entry name" value="DUF498"/>
    <property type="match status" value="1"/>
</dbReference>
<dbReference type="InterPro" id="IPR036748">
    <property type="entry name" value="MTH938-like_sf"/>
</dbReference>
<keyword evidence="6" id="KW-1185">Reference proteome</keyword>
<evidence type="ECO:0000256" key="2">
    <source>
        <dbReference type="ARBA" id="ARBA00021776"/>
    </source>
</evidence>
<dbReference type="InterPro" id="IPR007523">
    <property type="entry name" value="NDUFAF3/AAMDC"/>
</dbReference>
<name>A0AA88L9T7_ARTSF</name>
<dbReference type="AlphaFoldDB" id="A0AA88L9T7"/>
<comment type="similarity">
    <text evidence="4">Belongs to the NDUFAF3 family.</text>
</comment>
<dbReference type="PANTHER" id="PTHR21192">
    <property type="entry name" value="NUCLEAR PROTEIN E3-3"/>
    <property type="match status" value="1"/>
</dbReference>
<keyword evidence="3" id="KW-0496">Mitochondrion</keyword>
<dbReference type="Proteomes" id="UP001187531">
    <property type="component" value="Unassembled WGS sequence"/>
</dbReference>
<reference evidence="5" key="1">
    <citation type="submission" date="2023-07" db="EMBL/GenBank/DDBJ databases">
        <title>Chromosome-level genome assembly of Artemia franciscana.</title>
        <authorList>
            <person name="Jo E."/>
        </authorList>
    </citation>
    <scope>NUCLEOTIDE SEQUENCE</scope>
    <source>
        <tissue evidence="5">Whole body</tissue>
    </source>
</reference>
<gene>
    <name evidence="5" type="ORF">QYM36_005511</name>
</gene>
<dbReference type="InterPro" id="IPR034095">
    <property type="entry name" value="NDUF3"/>
</dbReference>
<organism evidence="5 6">
    <name type="scientific">Artemia franciscana</name>
    <name type="common">Brine shrimp</name>
    <name type="synonym">Artemia sanfranciscana</name>
    <dbReference type="NCBI Taxonomy" id="6661"/>
    <lineage>
        <taxon>Eukaryota</taxon>
        <taxon>Metazoa</taxon>
        <taxon>Ecdysozoa</taxon>
        <taxon>Arthropoda</taxon>
        <taxon>Crustacea</taxon>
        <taxon>Branchiopoda</taxon>
        <taxon>Anostraca</taxon>
        <taxon>Artemiidae</taxon>
        <taxon>Artemia</taxon>
    </lineage>
</organism>
<comment type="subcellular location">
    <subcellularLocation>
        <location evidence="1">Mitochondrion</location>
    </subcellularLocation>
</comment>
<accession>A0AA88L9T7</accession>
<proteinExistence type="inferred from homology"/>
<dbReference type="GO" id="GO:0005743">
    <property type="term" value="C:mitochondrial inner membrane"/>
    <property type="evidence" value="ECO:0007669"/>
    <property type="project" value="TreeGrafter"/>
</dbReference>
<evidence type="ECO:0000256" key="1">
    <source>
        <dbReference type="ARBA" id="ARBA00004173"/>
    </source>
</evidence>
<dbReference type="GO" id="GO:0032981">
    <property type="term" value="P:mitochondrial respiratory chain complex I assembly"/>
    <property type="evidence" value="ECO:0007669"/>
    <property type="project" value="InterPro"/>
</dbReference>
<comment type="caution">
    <text evidence="5">The sequence shown here is derived from an EMBL/GenBank/DDBJ whole genome shotgun (WGS) entry which is preliminary data.</text>
</comment>
<dbReference type="PANTHER" id="PTHR21192:SF2">
    <property type="entry name" value="NADH DEHYDROGENASE [UBIQUINONE] 1 ALPHA SUBCOMPLEX ASSEMBLY FACTOR 3"/>
    <property type="match status" value="1"/>
</dbReference>
<dbReference type="EMBL" id="JAVRJZ010000009">
    <property type="protein sequence ID" value="KAK2718214.1"/>
    <property type="molecule type" value="Genomic_DNA"/>
</dbReference>
<dbReference type="SUPFAM" id="SSF64076">
    <property type="entry name" value="MTH938-like"/>
    <property type="match status" value="1"/>
</dbReference>
<evidence type="ECO:0000313" key="5">
    <source>
        <dbReference type="EMBL" id="KAK2718214.1"/>
    </source>
</evidence>
<evidence type="ECO:0000313" key="6">
    <source>
        <dbReference type="Proteomes" id="UP001187531"/>
    </source>
</evidence>
<evidence type="ECO:0000256" key="4">
    <source>
        <dbReference type="ARBA" id="ARBA00049984"/>
    </source>
</evidence>
<sequence>MANVYDAEKKVTVNVLNKEFDLGLMIDSYGNTGFRLNNGVFVMGPMAIFSKSVLCWNVRTVIDITPESLSAFYLLEPKLDILVIGVGNRGDKLSPQTVEYLRSKKLGFEILPSSQACSTFNFLNSEQRYVAAAIIPPTNVALNLDEEFDAGYRRQRNLRLYEE</sequence>
<protein>
    <recommendedName>
        <fullName evidence="2">NADH dehydrogenase [ubiquinone] 1 alpha subcomplex assembly factor 3</fullName>
    </recommendedName>
</protein>
<evidence type="ECO:0000256" key="3">
    <source>
        <dbReference type="ARBA" id="ARBA00023128"/>
    </source>
</evidence>